<reference evidence="1" key="2">
    <citation type="journal article" date="2015" name="Data Brief">
        <title>Shoot transcriptome of the giant reed, Arundo donax.</title>
        <authorList>
            <person name="Barrero R.A."/>
            <person name="Guerrero F.D."/>
            <person name="Moolhuijzen P."/>
            <person name="Goolsby J.A."/>
            <person name="Tidwell J."/>
            <person name="Bellgard S.E."/>
            <person name="Bellgard M.I."/>
        </authorList>
    </citation>
    <scope>NUCLEOTIDE SEQUENCE</scope>
    <source>
        <tissue evidence="1">Shoot tissue taken approximately 20 cm above the soil surface</tissue>
    </source>
</reference>
<evidence type="ECO:0000313" key="1">
    <source>
        <dbReference type="EMBL" id="JAE27650.1"/>
    </source>
</evidence>
<proteinExistence type="predicted"/>
<protein>
    <submittedName>
        <fullName evidence="1">Uncharacterized protein</fullName>
    </submittedName>
</protein>
<organism evidence="1">
    <name type="scientific">Arundo donax</name>
    <name type="common">Giant reed</name>
    <name type="synonym">Donax arundinaceus</name>
    <dbReference type="NCBI Taxonomy" id="35708"/>
    <lineage>
        <taxon>Eukaryota</taxon>
        <taxon>Viridiplantae</taxon>
        <taxon>Streptophyta</taxon>
        <taxon>Embryophyta</taxon>
        <taxon>Tracheophyta</taxon>
        <taxon>Spermatophyta</taxon>
        <taxon>Magnoliopsida</taxon>
        <taxon>Liliopsida</taxon>
        <taxon>Poales</taxon>
        <taxon>Poaceae</taxon>
        <taxon>PACMAD clade</taxon>
        <taxon>Arundinoideae</taxon>
        <taxon>Arundineae</taxon>
        <taxon>Arundo</taxon>
    </lineage>
</organism>
<dbReference type="EMBL" id="GBRH01170246">
    <property type="protein sequence ID" value="JAE27650.1"/>
    <property type="molecule type" value="Transcribed_RNA"/>
</dbReference>
<accession>A0A0A9GR95</accession>
<name>A0A0A9GR95_ARUDO</name>
<reference evidence="1" key="1">
    <citation type="submission" date="2014-09" db="EMBL/GenBank/DDBJ databases">
        <authorList>
            <person name="Magalhaes I.L.F."/>
            <person name="Oliveira U."/>
            <person name="Santos F.R."/>
            <person name="Vidigal T.H.D.A."/>
            <person name="Brescovit A.D."/>
            <person name="Santos A.J."/>
        </authorList>
    </citation>
    <scope>NUCLEOTIDE SEQUENCE</scope>
    <source>
        <tissue evidence="1">Shoot tissue taken approximately 20 cm above the soil surface</tissue>
    </source>
</reference>
<sequence length="12" mass="1412">MSILHTSIFLLH</sequence>